<protein>
    <submittedName>
        <fullName evidence="1">Uncharacterized protein</fullName>
    </submittedName>
</protein>
<name>A0A9D1FG84_9PROT</name>
<organism evidence="1 2">
    <name type="scientific">Candidatus Enterousia intestinigallinarum</name>
    <dbReference type="NCBI Taxonomy" id="2840790"/>
    <lineage>
        <taxon>Bacteria</taxon>
        <taxon>Pseudomonadati</taxon>
        <taxon>Pseudomonadota</taxon>
        <taxon>Alphaproteobacteria</taxon>
        <taxon>Candidatus Enterousia</taxon>
    </lineage>
</organism>
<evidence type="ECO:0000313" key="2">
    <source>
        <dbReference type="Proteomes" id="UP000886742"/>
    </source>
</evidence>
<dbReference type="Proteomes" id="UP000886742">
    <property type="component" value="Unassembled WGS sequence"/>
</dbReference>
<evidence type="ECO:0000313" key="1">
    <source>
        <dbReference type="EMBL" id="HIS70830.1"/>
    </source>
</evidence>
<proteinExistence type="predicted"/>
<dbReference type="AlphaFoldDB" id="A0A9D1FG84"/>
<accession>A0A9D1FG84</accession>
<gene>
    <name evidence="1" type="ORF">IAD02_02465</name>
</gene>
<reference evidence="1" key="2">
    <citation type="journal article" date="2021" name="PeerJ">
        <title>Extensive microbial diversity within the chicken gut microbiome revealed by metagenomics and culture.</title>
        <authorList>
            <person name="Gilroy R."/>
            <person name="Ravi A."/>
            <person name="Getino M."/>
            <person name="Pursley I."/>
            <person name="Horton D.L."/>
            <person name="Alikhan N.F."/>
            <person name="Baker D."/>
            <person name="Gharbi K."/>
            <person name="Hall N."/>
            <person name="Watson M."/>
            <person name="Adriaenssens E.M."/>
            <person name="Foster-Nyarko E."/>
            <person name="Jarju S."/>
            <person name="Secka A."/>
            <person name="Antonio M."/>
            <person name="Oren A."/>
            <person name="Chaudhuri R.R."/>
            <person name="La Ragione R."/>
            <person name="Hildebrand F."/>
            <person name="Pallen M.J."/>
        </authorList>
    </citation>
    <scope>NUCLEOTIDE SEQUENCE</scope>
    <source>
        <strain evidence="1">ChiGjej3B3-5194</strain>
    </source>
</reference>
<dbReference type="EMBL" id="DVJI01000011">
    <property type="protein sequence ID" value="HIS70830.1"/>
    <property type="molecule type" value="Genomic_DNA"/>
</dbReference>
<sequence length="454" mass="49413">MPDLSRQNGNFLLQALLALTLIFSFIPFFAQRLAARDMDAQMYASTQKVEVAQTAARIFIRERANDLPYNTTVVSGDTFSDLLESYGLPMGFVPKTALGQDISLVINKTPVAVTAYLRLTGGDLSAVQLAELARRIGFYADVSGNVITVGLALDATYSDVVRRNEQDLDNSAFLTNLDMGGYSFRNGGAVFARRGEFDTAQFGTLSIYGVDDGRKTRSTIKSMAANRAVFQSALGESALSLTRGSLYAGSLSARTISAFGDTGNFTSNAAAAYDFAMTAGRTSFYGPLDWTVGGDVVSENINFSVERLDINSYIDASRGQDVYIDPDDLEYSSRSGIEAGTIIASNITMRDQTSDALNNGETGAVVLDIRPAGTSVLPDVLLDSVNNDAFEIINRASSDDDKMVTCRDIIADVEGRYNAKSLSQYIICQYVFWQRLEKRIDIKRCLLEGRSDCM</sequence>
<reference evidence="1" key="1">
    <citation type="submission" date="2020-10" db="EMBL/GenBank/DDBJ databases">
        <authorList>
            <person name="Gilroy R."/>
        </authorList>
    </citation>
    <scope>NUCLEOTIDE SEQUENCE</scope>
    <source>
        <strain evidence="1">ChiGjej3B3-5194</strain>
    </source>
</reference>
<comment type="caution">
    <text evidence="1">The sequence shown here is derived from an EMBL/GenBank/DDBJ whole genome shotgun (WGS) entry which is preliminary data.</text>
</comment>